<feature type="compositionally biased region" description="Polar residues" evidence="6">
    <location>
        <begin position="584"/>
        <end position="601"/>
    </location>
</feature>
<evidence type="ECO:0000256" key="6">
    <source>
        <dbReference type="SAM" id="MobiDB-lite"/>
    </source>
</evidence>
<dbReference type="Pfam" id="PF00063">
    <property type="entry name" value="Myosin_head"/>
    <property type="match status" value="1"/>
</dbReference>
<dbReference type="GO" id="GO:0006897">
    <property type="term" value="P:endocytosis"/>
    <property type="evidence" value="ECO:0007669"/>
    <property type="project" value="TreeGrafter"/>
</dbReference>
<dbReference type="GO" id="GO:0051015">
    <property type="term" value="F:actin filament binding"/>
    <property type="evidence" value="ECO:0007669"/>
    <property type="project" value="TreeGrafter"/>
</dbReference>
<dbReference type="Pfam" id="PF06017">
    <property type="entry name" value="Myosin_TH1"/>
    <property type="match status" value="1"/>
</dbReference>
<evidence type="ECO:0000259" key="8">
    <source>
        <dbReference type="PROSITE" id="PS51757"/>
    </source>
</evidence>
<dbReference type="GO" id="GO:0005737">
    <property type="term" value="C:cytoplasm"/>
    <property type="evidence" value="ECO:0007669"/>
    <property type="project" value="TreeGrafter"/>
</dbReference>
<dbReference type="SMART" id="SM00242">
    <property type="entry name" value="MYSc"/>
    <property type="match status" value="1"/>
</dbReference>
<reference evidence="9" key="1">
    <citation type="submission" date="2021-11" db="EMBL/GenBank/DDBJ databases">
        <authorList>
            <person name="Schell T."/>
        </authorList>
    </citation>
    <scope>NUCLEOTIDE SEQUENCE</scope>
    <source>
        <strain evidence="9">M5</strain>
    </source>
</reference>
<dbReference type="GO" id="GO:0007015">
    <property type="term" value="P:actin filament organization"/>
    <property type="evidence" value="ECO:0007669"/>
    <property type="project" value="TreeGrafter"/>
</dbReference>
<keyword evidence="2" id="KW-0547">Nucleotide-binding</keyword>
<feature type="compositionally biased region" description="Pro residues" evidence="6">
    <location>
        <begin position="672"/>
        <end position="683"/>
    </location>
</feature>
<evidence type="ECO:0000256" key="1">
    <source>
        <dbReference type="ARBA" id="ARBA00008314"/>
    </source>
</evidence>
<keyword evidence="10" id="KW-1185">Reference proteome</keyword>
<evidence type="ECO:0000256" key="5">
    <source>
        <dbReference type="PROSITE-ProRule" id="PRU00782"/>
    </source>
</evidence>
<feature type="region of interest" description="Disordered" evidence="6">
    <location>
        <begin position="584"/>
        <end position="701"/>
    </location>
</feature>
<evidence type="ECO:0000256" key="4">
    <source>
        <dbReference type="ARBA" id="ARBA00023203"/>
    </source>
</evidence>
<dbReference type="AlphaFoldDB" id="A0A8J2S9V1"/>
<dbReference type="GO" id="GO:0005886">
    <property type="term" value="C:plasma membrane"/>
    <property type="evidence" value="ECO:0007669"/>
    <property type="project" value="TreeGrafter"/>
</dbReference>
<protein>
    <submittedName>
        <fullName evidence="9">Uncharacterized protein</fullName>
    </submittedName>
</protein>
<name>A0A8J2S9V1_9CRUS</name>
<evidence type="ECO:0000256" key="3">
    <source>
        <dbReference type="ARBA" id="ARBA00022840"/>
    </source>
</evidence>
<keyword evidence="4 5" id="KW-0009">Actin-binding</keyword>
<keyword evidence="5" id="KW-0518">Myosin</keyword>
<comment type="similarity">
    <text evidence="1 5">Belongs to the TRAFAC class myosin-kinesin ATPase superfamily. Myosin family.</text>
</comment>
<dbReference type="InterPro" id="IPR010926">
    <property type="entry name" value="Myosin_TH1"/>
</dbReference>
<gene>
    <name evidence="9" type="ORF">DGAL_LOCUS17480</name>
</gene>
<dbReference type="PROSITE" id="PS51456">
    <property type="entry name" value="MYOSIN_MOTOR"/>
    <property type="match status" value="1"/>
</dbReference>
<dbReference type="Gene3D" id="1.20.5.4820">
    <property type="match status" value="1"/>
</dbReference>
<proteinExistence type="inferred from homology"/>
<accession>A0A8J2S9V1</accession>
<feature type="compositionally biased region" description="Pro residues" evidence="6">
    <location>
        <begin position="627"/>
        <end position="638"/>
    </location>
</feature>
<dbReference type="GO" id="GO:0016459">
    <property type="term" value="C:myosin complex"/>
    <property type="evidence" value="ECO:0007669"/>
    <property type="project" value="UniProtKB-KW"/>
</dbReference>
<evidence type="ECO:0000313" key="10">
    <source>
        <dbReference type="Proteomes" id="UP000789390"/>
    </source>
</evidence>
<dbReference type="InterPro" id="IPR027417">
    <property type="entry name" value="P-loop_NTPase"/>
</dbReference>
<sequence length="741" mass="83955">MIKIASIAAPKALYNNKENKKMRSHRSTICCRRPTVQVTMDVLYVANLPPEEYVQEGIKWTAIDYFNNQVVCELIEGRRPPGVLAILDDVCATLHAVSEGADNDLKQKLCSGVGNHQHFESWKSGFTIHHYAGKVSYEVDGFCDRNRDIFFNDLIELMQNSKNSFVRGLFPEVLSSNTKTRPTTAGSKIKSQANQLVEALMKCTPHYIRCIKPNETKRSHDWEEPRVKHQVEYLGLKENIRVRRAGFAYRRPFEKFLKRYAIISKQTWPVWKGDPRSGIKIVMEAVNMETSEYQLGKSKVFIKTPESLFLLEEMRERRYDHYARVIQKAFCRYFARRQRQKQREQAAEIVFGKKERRRFSLNRGFVGDYIGLDNQPALRALVGKREKIEFAETVFKYDRRFQATKRDLILTGKAIFIIGREKIKKGPKKGQIIEVVKRKIPIDTIRQISTSTKQDDFIVLQINNEYDTLIRSIFKTELLSTLNRKLRENFNRVLPMNFTDNILTFYQPSSMEVSIKKEGWSGGGLRQVKVIAGTGEDPTLKVSGKTLIVSIGPGLPNTMRPSLRLEPDNETLQIARRVVTVVQSSKGINNNNHIPRNQPSTRAPAPPHAQGIRSSASTVGQIRPTRNAPPAPLNPAPKAPSNLNPASRNVNCYVEPPSGLKKNPSFNRSSRAPPPPSQPPPANQPVVRPHGSQVGGFRLPNPGALRLPSVVQDDGHPAGRILGHSIRMLCTILVKFNKITT</sequence>
<feature type="region of interest" description="Actin-binding" evidence="5">
    <location>
        <begin position="193"/>
        <end position="215"/>
    </location>
</feature>
<keyword evidence="5" id="KW-0505">Motor protein</keyword>
<dbReference type="OrthoDB" id="6108017at2759"/>
<dbReference type="EMBL" id="CAKKLH010000342">
    <property type="protein sequence ID" value="CAH0113583.1"/>
    <property type="molecule type" value="Genomic_DNA"/>
</dbReference>
<dbReference type="GO" id="GO:0005524">
    <property type="term" value="F:ATP binding"/>
    <property type="evidence" value="ECO:0007669"/>
    <property type="project" value="UniProtKB-KW"/>
</dbReference>
<organism evidence="9 10">
    <name type="scientific">Daphnia galeata</name>
    <dbReference type="NCBI Taxonomy" id="27404"/>
    <lineage>
        <taxon>Eukaryota</taxon>
        <taxon>Metazoa</taxon>
        <taxon>Ecdysozoa</taxon>
        <taxon>Arthropoda</taxon>
        <taxon>Crustacea</taxon>
        <taxon>Branchiopoda</taxon>
        <taxon>Diplostraca</taxon>
        <taxon>Cladocera</taxon>
        <taxon>Anomopoda</taxon>
        <taxon>Daphniidae</taxon>
        <taxon>Daphnia</taxon>
    </lineage>
</organism>
<dbReference type="InterPro" id="IPR001609">
    <property type="entry name" value="Myosin_head_motor_dom-like"/>
</dbReference>
<dbReference type="Gene3D" id="1.20.58.530">
    <property type="match status" value="1"/>
</dbReference>
<evidence type="ECO:0000259" key="7">
    <source>
        <dbReference type="PROSITE" id="PS51456"/>
    </source>
</evidence>
<dbReference type="Proteomes" id="UP000789390">
    <property type="component" value="Unassembled WGS sequence"/>
</dbReference>
<evidence type="ECO:0000313" key="9">
    <source>
        <dbReference type="EMBL" id="CAH0113583.1"/>
    </source>
</evidence>
<dbReference type="SUPFAM" id="SSF52540">
    <property type="entry name" value="P-loop containing nucleoside triphosphate hydrolases"/>
    <property type="match status" value="1"/>
</dbReference>
<comment type="caution">
    <text evidence="9">The sequence shown here is derived from an EMBL/GenBank/DDBJ whole genome shotgun (WGS) entry which is preliminary data.</text>
</comment>
<dbReference type="FunFam" id="1.20.58.530:FF:000007">
    <property type="entry name" value="Myosin IE"/>
    <property type="match status" value="1"/>
</dbReference>
<feature type="domain" description="Myosin motor" evidence="7">
    <location>
        <begin position="1"/>
        <end position="316"/>
    </location>
</feature>
<dbReference type="PANTHER" id="PTHR13140:SF729">
    <property type="entry name" value="UNCONVENTIONAL MYOSIN-IE"/>
    <property type="match status" value="1"/>
</dbReference>
<dbReference type="GO" id="GO:0000146">
    <property type="term" value="F:microfilament motor activity"/>
    <property type="evidence" value="ECO:0007669"/>
    <property type="project" value="TreeGrafter"/>
</dbReference>
<keyword evidence="3" id="KW-0067">ATP-binding</keyword>
<comment type="caution">
    <text evidence="5">Lacks conserved residue(s) required for the propagation of feature annotation.</text>
</comment>
<dbReference type="PANTHER" id="PTHR13140">
    <property type="entry name" value="MYOSIN"/>
    <property type="match status" value="1"/>
</dbReference>
<evidence type="ECO:0000256" key="2">
    <source>
        <dbReference type="ARBA" id="ARBA00022741"/>
    </source>
</evidence>
<dbReference type="GO" id="GO:0005902">
    <property type="term" value="C:microvillus"/>
    <property type="evidence" value="ECO:0007669"/>
    <property type="project" value="TreeGrafter"/>
</dbReference>
<dbReference type="PROSITE" id="PS51757">
    <property type="entry name" value="TH1"/>
    <property type="match status" value="1"/>
</dbReference>
<feature type="domain" description="TH1" evidence="8">
    <location>
        <begin position="354"/>
        <end position="553"/>
    </location>
</feature>